<organism evidence="1">
    <name type="scientific">Nothobranchius kadleci</name>
    <name type="common">African annual killifish</name>
    <dbReference type="NCBI Taxonomy" id="1051664"/>
    <lineage>
        <taxon>Eukaryota</taxon>
        <taxon>Metazoa</taxon>
        <taxon>Chordata</taxon>
        <taxon>Craniata</taxon>
        <taxon>Vertebrata</taxon>
        <taxon>Euteleostomi</taxon>
        <taxon>Actinopterygii</taxon>
        <taxon>Neopterygii</taxon>
        <taxon>Teleostei</taxon>
        <taxon>Neoteleostei</taxon>
        <taxon>Acanthomorphata</taxon>
        <taxon>Ovalentaria</taxon>
        <taxon>Atherinomorphae</taxon>
        <taxon>Cyprinodontiformes</taxon>
        <taxon>Nothobranchiidae</taxon>
        <taxon>Nothobranchius</taxon>
    </lineage>
</organism>
<name>A0A1A8DMF5_NOTKA</name>
<dbReference type="AlphaFoldDB" id="A0A1A8DMF5"/>
<feature type="non-terminal residue" evidence="1">
    <location>
        <position position="1"/>
    </location>
</feature>
<sequence>THTHTRTQDLKLGQYSRKMHKYSAQPSNVKLIKRSDTGKRGMGILLAATTTAAAQQRAVRGCELAVSLSWKEKLVKGRVRQICPLFLSIF</sequence>
<evidence type="ECO:0000313" key="1">
    <source>
        <dbReference type="EMBL" id="SBQ35182.1"/>
    </source>
</evidence>
<reference evidence="1" key="1">
    <citation type="submission" date="2016-05" db="EMBL/GenBank/DDBJ databases">
        <authorList>
            <person name="Lavstsen T."/>
            <person name="Jespersen J.S."/>
        </authorList>
    </citation>
    <scope>NUCLEOTIDE SEQUENCE</scope>
    <source>
        <tissue evidence="1">Brain</tissue>
    </source>
</reference>
<reference evidence="1" key="2">
    <citation type="submission" date="2016-06" db="EMBL/GenBank/DDBJ databases">
        <title>The genome of a short-lived fish provides insights into sex chromosome evolution and the genetic control of aging.</title>
        <authorList>
            <person name="Reichwald K."/>
            <person name="Felder M."/>
            <person name="Petzold A."/>
            <person name="Koch P."/>
            <person name="Groth M."/>
            <person name="Platzer M."/>
        </authorList>
    </citation>
    <scope>NUCLEOTIDE SEQUENCE</scope>
    <source>
        <tissue evidence="1">Brain</tissue>
    </source>
</reference>
<protein>
    <submittedName>
        <fullName evidence="1">Striatin, calmodulin binding protein</fullName>
    </submittedName>
</protein>
<dbReference type="EMBL" id="HAEA01006702">
    <property type="protein sequence ID" value="SBQ35182.1"/>
    <property type="molecule type" value="Transcribed_RNA"/>
</dbReference>
<proteinExistence type="predicted"/>
<accession>A0A1A8DMF5</accession>
<gene>
    <name evidence="1" type="primary">STRN</name>
</gene>